<dbReference type="Gene3D" id="1.10.10.10">
    <property type="entry name" value="Winged helix-like DNA-binding domain superfamily/Winged helix DNA-binding domain"/>
    <property type="match status" value="1"/>
</dbReference>
<keyword evidence="3" id="KW-0804">Transcription</keyword>
<dbReference type="InterPro" id="IPR036390">
    <property type="entry name" value="WH_DNA-bd_sf"/>
</dbReference>
<dbReference type="InterPro" id="IPR028978">
    <property type="entry name" value="Chorismate_lyase_/UTRA_dom_sf"/>
</dbReference>
<feature type="domain" description="HTH gntR-type" evidence="4">
    <location>
        <begin position="8"/>
        <end position="76"/>
    </location>
</feature>
<reference evidence="5" key="1">
    <citation type="submission" date="2021-01" db="EMBL/GenBank/DDBJ databases">
        <title>Whole genome shotgun sequence of Rhizocola hellebori NBRC 109834.</title>
        <authorList>
            <person name="Komaki H."/>
            <person name="Tamura T."/>
        </authorList>
    </citation>
    <scope>NUCLEOTIDE SEQUENCE</scope>
    <source>
        <strain evidence="5">NBRC 109834</strain>
    </source>
</reference>
<dbReference type="SMART" id="SM00866">
    <property type="entry name" value="UTRA"/>
    <property type="match status" value="1"/>
</dbReference>
<dbReference type="PRINTS" id="PR00035">
    <property type="entry name" value="HTHGNTR"/>
</dbReference>
<dbReference type="InterPro" id="IPR000524">
    <property type="entry name" value="Tscrpt_reg_HTH_GntR"/>
</dbReference>
<dbReference type="PANTHER" id="PTHR44846:SF17">
    <property type="entry name" value="GNTR-FAMILY TRANSCRIPTIONAL REGULATOR"/>
    <property type="match status" value="1"/>
</dbReference>
<dbReference type="Gene3D" id="3.40.1410.10">
    <property type="entry name" value="Chorismate lyase-like"/>
    <property type="match status" value="1"/>
</dbReference>
<dbReference type="PROSITE" id="PS50949">
    <property type="entry name" value="HTH_GNTR"/>
    <property type="match status" value="1"/>
</dbReference>
<gene>
    <name evidence="5" type="primary">hutC</name>
    <name evidence="5" type="ORF">Rhe02_83860</name>
</gene>
<dbReference type="Pfam" id="PF00392">
    <property type="entry name" value="GntR"/>
    <property type="match status" value="1"/>
</dbReference>
<dbReference type="InterPro" id="IPR050679">
    <property type="entry name" value="Bact_HTH_transcr_reg"/>
</dbReference>
<dbReference type="GO" id="GO:0003700">
    <property type="term" value="F:DNA-binding transcription factor activity"/>
    <property type="evidence" value="ECO:0007669"/>
    <property type="project" value="InterPro"/>
</dbReference>
<evidence type="ECO:0000256" key="1">
    <source>
        <dbReference type="ARBA" id="ARBA00023015"/>
    </source>
</evidence>
<dbReference type="GO" id="GO:0045892">
    <property type="term" value="P:negative regulation of DNA-templated transcription"/>
    <property type="evidence" value="ECO:0007669"/>
    <property type="project" value="TreeGrafter"/>
</dbReference>
<dbReference type="PANTHER" id="PTHR44846">
    <property type="entry name" value="MANNOSYL-D-GLYCERATE TRANSPORT/METABOLISM SYSTEM REPRESSOR MNGR-RELATED"/>
    <property type="match status" value="1"/>
</dbReference>
<protein>
    <submittedName>
        <fullName evidence="5">Histidine utilization repressor</fullName>
    </submittedName>
</protein>
<dbReference type="AlphaFoldDB" id="A0A8J3QG10"/>
<evidence type="ECO:0000256" key="3">
    <source>
        <dbReference type="ARBA" id="ARBA00023163"/>
    </source>
</evidence>
<dbReference type="RefSeq" id="WP_203914033.1">
    <property type="nucleotide sequence ID" value="NZ_BONY01000090.1"/>
</dbReference>
<keyword evidence="2" id="KW-0238">DNA-binding</keyword>
<evidence type="ECO:0000313" key="6">
    <source>
        <dbReference type="Proteomes" id="UP000612899"/>
    </source>
</evidence>
<dbReference type="SUPFAM" id="SSF46785">
    <property type="entry name" value="Winged helix' DNA-binding domain"/>
    <property type="match status" value="1"/>
</dbReference>
<dbReference type="CDD" id="cd07377">
    <property type="entry name" value="WHTH_GntR"/>
    <property type="match status" value="1"/>
</dbReference>
<dbReference type="Proteomes" id="UP000612899">
    <property type="component" value="Unassembled WGS sequence"/>
</dbReference>
<name>A0A8J3QG10_9ACTN</name>
<dbReference type="EMBL" id="BONY01000090">
    <property type="protein sequence ID" value="GIH10319.1"/>
    <property type="molecule type" value="Genomic_DNA"/>
</dbReference>
<keyword evidence="6" id="KW-1185">Reference proteome</keyword>
<organism evidence="5 6">
    <name type="scientific">Rhizocola hellebori</name>
    <dbReference type="NCBI Taxonomy" id="1392758"/>
    <lineage>
        <taxon>Bacteria</taxon>
        <taxon>Bacillati</taxon>
        <taxon>Actinomycetota</taxon>
        <taxon>Actinomycetes</taxon>
        <taxon>Micromonosporales</taxon>
        <taxon>Micromonosporaceae</taxon>
        <taxon>Rhizocola</taxon>
    </lineage>
</organism>
<dbReference type="Pfam" id="PF07702">
    <property type="entry name" value="UTRA"/>
    <property type="match status" value="1"/>
</dbReference>
<comment type="caution">
    <text evidence="5">The sequence shown here is derived from an EMBL/GenBank/DDBJ whole genome shotgun (WGS) entry which is preliminary data.</text>
</comment>
<dbReference type="InterPro" id="IPR036388">
    <property type="entry name" value="WH-like_DNA-bd_sf"/>
</dbReference>
<proteinExistence type="predicted"/>
<evidence type="ECO:0000259" key="4">
    <source>
        <dbReference type="PROSITE" id="PS50949"/>
    </source>
</evidence>
<keyword evidence="1" id="KW-0805">Transcription regulation</keyword>
<evidence type="ECO:0000256" key="2">
    <source>
        <dbReference type="ARBA" id="ARBA00023125"/>
    </source>
</evidence>
<sequence length="252" mass="27660">MATIETPKSQYGQIADLLISRIQDGTYPPGSSLPSEDKLADALKVSRVTINRAVGLLRLSGYVKVKRGSGTIVRTLPVILRDAKARYAARMQGTGAGEVEARQHNLVSNTVYRQIAEVPAPEHVAQTLDLKPGDPTLLRSRTLFANNEPTQIADSYIPAAIAKLSPELRNENAGPGGSYGRLSDIGHGPARFTEDVTVRMPTEQEQQILELEAAQPVFQIWHVAFDAKNKPVEVAKHVMPGHLWQLHYGWDE</sequence>
<evidence type="ECO:0000313" key="5">
    <source>
        <dbReference type="EMBL" id="GIH10319.1"/>
    </source>
</evidence>
<dbReference type="InterPro" id="IPR011663">
    <property type="entry name" value="UTRA"/>
</dbReference>
<dbReference type="SUPFAM" id="SSF64288">
    <property type="entry name" value="Chorismate lyase-like"/>
    <property type="match status" value="1"/>
</dbReference>
<dbReference type="GO" id="GO:0003677">
    <property type="term" value="F:DNA binding"/>
    <property type="evidence" value="ECO:0007669"/>
    <property type="project" value="UniProtKB-KW"/>
</dbReference>
<dbReference type="SMART" id="SM00345">
    <property type="entry name" value="HTH_GNTR"/>
    <property type="match status" value="1"/>
</dbReference>
<accession>A0A8J3QG10</accession>